<organism evidence="11 12">
    <name type="scientific">Ferroacidibacillus organovorans</name>
    <dbReference type="NCBI Taxonomy" id="1765683"/>
    <lineage>
        <taxon>Bacteria</taxon>
        <taxon>Bacillati</taxon>
        <taxon>Bacillota</taxon>
        <taxon>Bacilli</taxon>
        <taxon>Bacillales</taxon>
        <taxon>Alicyclobacillaceae</taxon>
        <taxon>Ferroacidibacillus</taxon>
    </lineage>
</organism>
<evidence type="ECO:0000259" key="10">
    <source>
        <dbReference type="Pfam" id="PF08669"/>
    </source>
</evidence>
<dbReference type="GO" id="GO:0005829">
    <property type="term" value="C:cytosol"/>
    <property type="evidence" value="ECO:0007669"/>
    <property type="project" value="TreeGrafter"/>
</dbReference>
<dbReference type="InterPro" id="IPR006222">
    <property type="entry name" value="GCVT_N"/>
</dbReference>
<dbReference type="HAMAP" id="MF_00259">
    <property type="entry name" value="GcvT"/>
    <property type="match status" value="1"/>
</dbReference>
<dbReference type="Gene3D" id="3.30.70.1400">
    <property type="entry name" value="Aminomethyltransferase beta-barrel domains"/>
    <property type="match status" value="1"/>
</dbReference>
<dbReference type="RefSeq" id="WP_067712567.1">
    <property type="nucleotide sequence ID" value="NZ_LPVJ01000009.1"/>
</dbReference>
<protein>
    <recommendedName>
        <fullName evidence="2 7">Aminomethyltransferase</fullName>
        <ecNumber evidence="2 7">2.1.2.10</ecNumber>
    </recommendedName>
    <alternativeName>
        <fullName evidence="5 7">Glycine cleavage system T protein</fullName>
    </alternativeName>
</protein>
<dbReference type="PANTHER" id="PTHR43757:SF2">
    <property type="entry name" value="AMINOMETHYLTRANSFERASE, MITOCHONDRIAL"/>
    <property type="match status" value="1"/>
</dbReference>
<dbReference type="InterPro" id="IPR028896">
    <property type="entry name" value="GcvT/YgfZ/DmdA"/>
</dbReference>
<dbReference type="PIRSF" id="PIRSF006487">
    <property type="entry name" value="GcvT"/>
    <property type="match status" value="1"/>
</dbReference>
<dbReference type="GO" id="GO:0019464">
    <property type="term" value="P:glycine decarboxylation via glycine cleavage system"/>
    <property type="evidence" value="ECO:0007669"/>
    <property type="project" value="UniProtKB-UniRule"/>
</dbReference>
<dbReference type="InterPro" id="IPR029043">
    <property type="entry name" value="GcvT/YgfZ_C"/>
</dbReference>
<dbReference type="AlphaFoldDB" id="A0A117SYD2"/>
<dbReference type="SUPFAM" id="SSF101790">
    <property type="entry name" value="Aminomethyltransferase beta-barrel domain"/>
    <property type="match status" value="1"/>
</dbReference>
<dbReference type="SUPFAM" id="SSF103025">
    <property type="entry name" value="Folate-binding domain"/>
    <property type="match status" value="1"/>
</dbReference>
<dbReference type="InterPro" id="IPR027266">
    <property type="entry name" value="TrmE/GcvT-like"/>
</dbReference>
<dbReference type="Gene3D" id="4.10.1250.10">
    <property type="entry name" value="Aminomethyltransferase fragment"/>
    <property type="match status" value="1"/>
</dbReference>
<feature type="domain" description="Aminomethyltransferase C-terminal" evidence="10">
    <location>
        <begin position="282"/>
        <end position="359"/>
    </location>
</feature>
<dbReference type="OrthoDB" id="9774591at2"/>
<comment type="similarity">
    <text evidence="1 7">Belongs to the GcvT family.</text>
</comment>
<dbReference type="InterPro" id="IPR006223">
    <property type="entry name" value="GcvT"/>
</dbReference>
<dbReference type="InterPro" id="IPR022903">
    <property type="entry name" value="GcvT_bac"/>
</dbReference>
<dbReference type="Pfam" id="PF08669">
    <property type="entry name" value="GCV_T_C"/>
    <property type="match status" value="1"/>
</dbReference>
<evidence type="ECO:0000256" key="5">
    <source>
        <dbReference type="ARBA" id="ARBA00031395"/>
    </source>
</evidence>
<evidence type="ECO:0000256" key="8">
    <source>
        <dbReference type="PIRSR" id="PIRSR006487-1"/>
    </source>
</evidence>
<dbReference type="Gene3D" id="3.30.1360.120">
    <property type="entry name" value="Probable tRNA modification gtpase trme, domain 1"/>
    <property type="match status" value="1"/>
</dbReference>
<dbReference type="GO" id="GO:0005960">
    <property type="term" value="C:glycine cleavage complex"/>
    <property type="evidence" value="ECO:0007669"/>
    <property type="project" value="InterPro"/>
</dbReference>
<dbReference type="Pfam" id="PF01571">
    <property type="entry name" value="GCV_T"/>
    <property type="match status" value="1"/>
</dbReference>
<evidence type="ECO:0000256" key="7">
    <source>
        <dbReference type="HAMAP-Rule" id="MF_00259"/>
    </source>
</evidence>
<dbReference type="Gene3D" id="2.40.30.110">
    <property type="entry name" value="Aminomethyltransferase beta-barrel domains"/>
    <property type="match status" value="1"/>
</dbReference>
<sequence length="366" mass="40306">MSLKRTPLYSLYERYGGKTVPFGGWDMPVQYRGGILQEHIAVRTQVGLFDVSHMGEFEFSGADSESAINRLITNDVTRLVDGQALYSPVCHENGGTVDDVLVYRFAADRFMVVVNASNIEKDLSHFRAHEPTVTIKDRSQETALLALQGPQAVDLLESVADQSVRDLPYYHFLQDVSVLGISCIVSRTGYTGEDGFELYVSHEDAQALFGALAEKTNFPVTLVGLGARDTLRLEARLPLYGHELSDTITPLEAGLSPFVKLDKGAFVGRAALVAEREKGSARKLIGFELTERGIARAECDVFMDGKRIGFVTSGTFSPTLQKSIGLALVEAQHAEIGKMCEVEIRGKRLQAVFVKTPFYRRTKTSS</sequence>
<comment type="catalytic activity">
    <reaction evidence="6 7">
        <text>N(6)-[(R)-S(8)-aminomethyldihydrolipoyl]-L-lysyl-[protein] + (6S)-5,6,7,8-tetrahydrofolate = N(6)-[(R)-dihydrolipoyl]-L-lysyl-[protein] + (6R)-5,10-methylene-5,6,7,8-tetrahydrofolate + NH4(+)</text>
        <dbReference type="Rhea" id="RHEA:16945"/>
        <dbReference type="Rhea" id="RHEA-COMP:10475"/>
        <dbReference type="Rhea" id="RHEA-COMP:10492"/>
        <dbReference type="ChEBI" id="CHEBI:15636"/>
        <dbReference type="ChEBI" id="CHEBI:28938"/>
        <dbReference type="ChEBI" id="CHEBI:57453"/>
        <dbReference type="ChEBI" id="CHEBI:83100"/>
        <dbReference type="ChEBI" id="CHEBI:83143"/>
        <dbReference type="EC" id="2.1.2.10"/>
    </reaction>
</comment>
<dbReference type="NCBIfam" id="TIGR00528">
    <property type="entry name" value="gcvT"/>
    <property type="match status" value="1"/>
</dbReference>
<dbReference type="PANTHER" id="PTHR43757">
    <property type="entry name" value="AMINOMETHYLTRANSFERASE"/>
    <property type="match status" value="1"/>
</dbReference>
<feature type="binding site" evidence="8">
    <location>
        <position position="197"/>
    </location>
    <ligand>
        <name>substrate</name>
    </ligand>
</feature>
<comment type="subunit">
    <text evidence="7">The glycine cleavage system is composed of four proteins: P, T, L and H.</text>
</comment>
<dbReference type="EMBL" id="LPVJ01000009">
    <property type="protein sequence ID" value="KUO96769.1"/>
    <property type="molecule type" value="Genomic_DNA"/>
</dbReference>
<comment type="function">
    <text evidence="7">The glycine cleavage system catalyzes the degradation of glycine.</text>
</comment>
<dbReference type="FunFam" id="2.40.30.110:FF:000003">
    <property type="entry name" value="Aminomethyltransferase"/>
    <property type="match status" value="1"/>
</dbReference>
<evidence type="ECO:0000256" key="3">
    <source>
        <dbReference type="ARBA" id="ARBA00022576"/>
    </source>
</evidence>
<gene>
    <name evidence="7" type="primary">gcvT</name>
    <name evidence="11" type="ORF">ATW55_08075</name>
</gene>
<reference evidence="11 12" key="1">
    <citation type="submission" date="2015-12" db="EMBL/GenBank/DDBJ databases">
        <title>Draft genome sequence of Acidibacillus ferrooxidans ITV001, isolated from a chalcopyrite acid mine drainage site in Brazil.</title>
        <authorList>
            <person name="Dall'Agnol H."/>
            <person name="Nancucheo I."/>
            <person name="Johnson B."/>
            <person name="Oliveira R."/>
            <person name="Leite L."/>
            <person name="Pylro V."/>
            <person name="Nunes G.L."/>
            <person name="Tzotzos G."/>
            <person name="Fernandes G.R."/>
            <person name="Dutra J."/>
            <person name="Orellana S.C."/>
            <person name="Oliveira G."/>
        </authorList>
    </citation>
    <scope>NUCLEOTIDE SEQUENCE [LARGE SCALE GENOMIC DNA]</scope>
    <source>
        <strain evidence="12">ITV01</strain>
    </source>
</reference>
<dbReference type="GO" id="GO:0004047">
    <property type="term" value="F:aminomethyltransferase activity"/>
    <property type="evidence" value="ECO:0007669"/>
    <property type="project" value="UniProtKB-UniRule"/>
</dbReference>
<evidence type="ECO:0000256" key="6">
    <source>
        <dbReference type="ARBA" id="ARBA00047665"/>
    </source>
</evidence>
<proteinExistence type="inferred from homology"/>
<keyword evidence="12" id="KW-1185">Reference proteome</keyword>
<evidence type="ECO:0000313" key="11">
    <source>
        <dbReference type="EMBL" id="KUO96769.1"/>
    </source>
</evidence>
<evidence type="ECO:0000256" key="4">
    <source>
        <dbReference type="ARBA" id="ARBA00022679"/>
    </source>
</evidence>
<dbReference type="NCBIfam" id="NF001567">
    <property type="entry name" value="PRK00389.1"/>
    <property type="match status" value="1"/>
</dbReference>
<dbReference type="InterPro" id="IPR013977">
    <property type="entry name" value="GcvT_C"/>
</dbReference>
<evidence type="ECO:0000313" key="12">
    <source>
        <dbReference type="Proteomes" id="UP000053557"/>
    </source>
</evidence>
<dbReference type="Proteomes" id="UP000053557">
    <property type="component" value="Unassembled WGS sequence"/>
</dbReference>
<keyword evidence="4 7" id="KW-0808">Transferase</keyword>
<dbReference type="FunFam" id="3.30.70.1400:FF:000001">
    <property type="entry name" value="Aminomethyltransferase"/>
    <property type="match status" value="1"/>
</dbReference>
<evidence type="ECO:0000256" key="2">
    <source>
        <dbReference type="ARBA" id="ARBA00012616"/>
    </source>
</evidence>
<dbReference type="GO" id="GO:0008483">
    <property type="term" value="F:transaminase activity"/>
    <property type="evidence" value="ECO:0007669"/>
    <property type="project" value="UniProtKB-KW"/>
</dbReference>
<dbReference type="EC" id="2.1.2.10" evidence="2 7"/>
<accession>A0A117SYD2</accession>
<feature type="domain" description="GCVT N-terminal" evidence="9">
    <location>
        <begin position="8"/>
        <end position="263"/>
    </location>
</feature>
<keyword evidence="3 7" id="KW-0032">Aminotransferase</keyword>
<comment type="caution">
    <text evidence="11">The sequence shown here is derived from an EMBL/GenBank/DDBJ whole genome shotgun (WGS) entry which is preliminary data.</text>
</comment>
<evidence type="ECO:0000259" key="9">
    <source>
        <dbReference type="Pfam" id="PF01571"/>
    </source>
</evidence>
<evidence type="ECO:0000256" key="1">
    <source>
        <dbReference type="ARBA" id="ARBA00008609"/>
    </source>
</evidence>
<name>A0A117SYD2_9BACL</name>